<organism evidence="3 4">
    <name type="scientific">Xylanibacter rodentium</name>
    <dbReference type="NCBI Taxonomy" id="2736289"/>
    <lineage>
        <taxon>Bacteria</taxon>
        <taxon>Pseudomonadati</taxon>
        <taxon>Bacteroidota</taxon>
        <taxon>Bacteroidia</taxon>
        <taxon>Bacteroidales</taxon>
        <taxon>Prevotellaceae</taxon>
        <taxon>Xylanibacter</taxon>
    </lineage>
</organism>
<keyword evidence="1" id="KW-0812">Transmembrane</keyword>
<dbReference type="InterPro" id="IPR003675">
    <property type="entry name" value="Rce1/LyrA-like_dom"/>
</dbReference>
<dbReference type="PANTHER" id="PTHR36435">
    <property type="entry name" value="SLR1288 PROTEIN"/>
    <property type="match status" value="1"/>
</dbReference>
<keyword evidence="4" id="KW-1185">Reference proteome</keyword>
<dbReference type="PANTHER" id="PTHR36435:SF1">
    <property type="entry name" value="CAAX AMINO TERMINAL PROTEASE FAMILY PROTEIN"/>
    <property type="match status" value="1"/>
</dbReference>
<evidence type="ECO:0000313" key="4">
    <source>
        <dbReference type="Proteomes" id="UP001193734"/>
    </source>
</evidence>
<feature type="transmembrane region" description="Helical" evidence="1">
    <location>
        <begin position="149"/>
        <end position="167"/>
    </location>
</feature>
<keyword evidence="3" id="KW-0378">Hydrolase</keyword>
<dbReference type="GO" id="GO:0008237">
    <property type="term" value="F:metallopeptidase activity"/>
    <property type="evidence" value="ECO:0007669"/>
    <property type="project" value="UniProtKB-KW"/>
</dbReference>
<keyword evidence="3" id="KW-0645">Protease</keyword>
<reference evidence="3 4" key="1">
    <citation type="submission" date="2020-05" db="EMBL/GenBank/DDBJ databases">
        <title>Distinct polysaccharide utilization as determinants for interspecies competition between intestinal Prevotella spp.</title>
        <authorList>
            <person name="Galvez E.J.C."/>
            <person name="Iljazovic A."/>
            <person name="Strowig T."/>
        </authorList>
    </citation>
    <scope>NUCLEOTIDE SEQUENCE [LARGE SCALE GENOMIC DNA]</scope>
    <source>
        <strain evidence="3 4">PROD</strain>
    </source>
</reference>
<feature type="transmembrane region" description="Helical" evidence="1">
    <location>
        <begin position="75"/>
        <end position="93"/>
    </location>
</feature>
<feature type="transmembrane region" description="Helical" evidence="1">
    <location>
        <begin position="37"/>
        <end position="63"/>
    </location>
</feature>
<keyword evidence="3" id="KW-0482">Metalloprotease</keyword>
<evidence type="ECO:0000256" key="1">
    <source>
        <dbReference type="SAM" id="Phobius"/>
    </source>
</evidence>
<dbReference type="Pfam" id="PF02517">
    <property type="entry name" value="Rce1-like"/>
    <property type="match status" value="1"/>
</dbReference>
<evidence type="ECO:0000313" key="3">
    <source>
        <dbReference type="EMBL" id="NPE15051.1"/>
    </source>
</evidence>
<keyword evidence="1" id="KW-1133">Transmembrane helix</keyword>
<evidence type="ECO:0000259" key="2">
    <source>
        <dbReference type="Pfam" id="PF02517"/>
    </source>
</evidence>
<dbReference type="RefSeq" id="WP_172174452.1">
    <property type="nucleotide sequence ID" value="NZ_CASGIA010000026.1"/>
</dbReference>
<name>A0ABX2AY51_9BACT</name>
<keyword evidence="1" id="KW-0472">Membrane</keyword>
<dbReference type="EMBL" id="JABKKE010000024">
    <property type="protein sequence ID" value="NPE15051.1"/>
    <property type="molecule type" value="Genomic_DNA"/>
</dbReference>
<comment type="caution">
    <text evidence="3">The sequence shown here is derived from an EMBL/GenBank/DDBJ whole genome shotgun (WGS) entry which is preliminary data.</text>
</comment>
<feature type="transmembrane region" description="Helical" evidence="1">
    <location>
        <begin position="203"/>
        <end position="222"/>
    </location>
</feature>
<dbReference type="Proteomes" id="UP001193734">
    <property type="component" value="Unassembled WGS sequence"/>
</dbReference>
<feature type="transmembrane region" description="Helical" evidence="1">
    <location>
        <begin position="173"/>
        <end position="196"/>
    </location>
</feature>
<sequence>MKNALIYLAVFLAIQVGVTSGVQLLWRLASGSGDMTAMMLIVASGAFSIVTMVVFLLARWAVVSRNYVRSGPWDVLFWCAVAALGAIVPSLWIQERMPELPNLLDVHMDMVLRERWGYVAVGLLAPLVEELVFRGAILRALFRQWKSRPWLCITVSAAIFAVVHGNPAQMPHAFVIGILLGWMYVRTGSIVPGVVYHWVNNTIAYVLYNIFPIPDAQLIMYFGTETRVVLALLCSFCMLIPALFQLNRRM</sequence>
<gene>
    <name evidence="3" type="ORF">HPS55_12110</name>
</gene>
<protein>
    <submittedName>
        <fullName evidence="3">CPBP family intramembrane metalloprotease</fullName>
    </submittedName>
</protein>
<feature type="domain" description="CAAX prenyl protease 2/Lysostaphin resistance protein A-like" evidence="2">
    <location>
        <begin position="116"/>
        <end position="203"/>
    </location>
</feature>
<feature type="transmembrane region" description="Helical" evidence="1">
    <location>
        <begin position="116"/>
        <end position="137"/>
    </location>
</feature>
<feature type="transmembrane region" description="Helical" evidence="1">
    <location>
        <begin position="228"/>
        <end position="246"/>
    </location>
</feature>
<dbReference type="GeneID" id="82158510"/>
<accession>A0ABX2AY51</accession>
<proteinExistence type="predicted"/>
<dbReference type="InterPro" id="IPR052710">
    <property type="entry name" value="CAAX_protease"/>
</dbReference>